<reference evidence="1" key="1">
    <citation type="submission" date="2019-02" db="EMBL/GenBank/DDBJ databases">
        <authorList>
            <person name="Li S.-H."/>
        </authorList>
    </citation>
    <scope>NUCLEOTIDE SEQUENCE</scope>
    <source>
        <strain evidence="1">IMCC14734</strain>
    </source>
</reference>
<proteinExistence type="predicted"/>
<comment type="caution">
    <text evidence="1">The sequence shown here is derived from an EMBL/GenBank/DDBJ whole genome shotgun (WGS) entry which is preliminary data.</text>
</comment>
<gene>
    <name evidence="1" type="ORF">EYC98_17670</name>
</gene>
<dbReference type="EMBL" id="SHNN01000004">
    <property type="protein sequence ID" value="MCX2982694.1"/>
    <property type="molecule type" value="Genomic_DNA"/>
</dbReference>
<accession>A0ABT3TMU8</accession>
<name>A0ABT3TMU8_9GAMM</name>
<evidence type="ECO:0000313" key="2">
    <source>
        <dbReference type="Proteomes" id="UP001143362"/>
    </source>
</evidence>
<sequence>MTNAAAYQEAIVNRSGGLFDARVSERAERLAPLKGELVENEASLKAMPEAQSDLREELENILQTIDKLNVVNAQLVTLGRFRPLWQRYRKR</sequence>
<evidence type="ECO:0000313" key="1">
    <source>
        <dbReference type="EMBL" id="MCX2982694.1"/>
    </source>
</evidence>
<dbReference type="Proteomes" id="UP001143362">
    <property type="component" value="Unassembled WGS sequence"/>
</dbReference>
<organism evidence="1 2">
    <name type="scientific">Candidatus Litorirhabdus singularis</name>
    <dbReference type="NCBI Taxonomy" id="2518993"/>
    <lineage>
        <taxon>Bacteria</taxon>
        <taxon>Pseudomonadati</taxon>
        <taxon>Pseudomonadota</taxon>
        <taxon>Gammaproteobacteria</taxon>
        <taxon>Cellvibrionales</taxon>
        <taxon>Halieaceae</taxon>
        <taxon>Candidatus Litorirhabdus</taxon>
    </lineage>
</organism>
<keyword evidence="2" id="KW-1185">Reference proteome</keyword>
<dbReference type="RefSeq" id="WP_279246727.1">
    <property type="nucleotide sequence ID" value="NZ_SHNN01000004.1"/>
</dbReference>
<protein>
    <submittedName>
        <fullName evidence="1">Uncharacterized protein</fullName>
    </submittedName>
</protein>